<protein>
    <recommendedName>
        <fullName evidence="3">NADH dehydrogenase [ubiquinone] 1 alpha subcomplex assembly factor 3</fullName>
    </recommendedName>
</protein>
<dbReference type="EMBL" id="HBHW01030655">
    <property type="protein sequence ID" value="CAE0055716.1"/>
    <property type="molecule type" value="Transcribed_RNA"/>
</dbReference>
<sequence>MLMHMSTRSRLARRDFLFCRGLCRTKVLLGQIGPKWAKDTEKHDMPARTRKEDGELPDDTQFEPGTGTKITNEKPFASPRARIEHRAKHNKYHLQFLENAGKLRRRGEQIDEQLNEEEIYGSNNYMNLLQREVDERNGLGGRRLVTGHSEKSVEIDNMLFRQSVFLFPYQCYIWHVKKLAEVGPKSLAAFELYHPRPNLLIVGSEEANKLLPTETMRYLKSLGVGWEVMNIENAASTYNILCEDGREACLAVVFPRDWFNPATAK</sequence>
<dbReference type="GO" id="GO:0032981">
    <property type="term" value="P:mitochondrial respiratory chain complex I assembly"/>
    <property type="evidence" value="ECO:0007669"/>
    <property type="project" value="TreeGrafter"/>
</dbReference>
<dbReference type="PANTHER" id="PTHR21192">
    <property type="entry name" value="NUCLEAR PROTEIN E3-3"/>
    <property type="match status" value="1"/>
</dbReference>
<evidence type="ECO:0000256" key="1">
    <source>
        <dbReference type="SAM" id="MobiDB-lite"/>
    </source>
</evidence>
<name>A0A7S2ZZW6_9RHOD</name>
<evidence type="ECO:0000313" key="2">
    <source>
        <dbReference type="EMBL" id="CAE0055716.1"/>
    </source>
</evidence>
<dbReference type="Pfam" id="PF04430">
    <property type="entry name" value="DUF498"/>
    <property type="match status" value="1"/>
</dbReference>
<gene>
    <name evidence="2" type="ORF">RMAR00112_LOCUS23750</name>
</gene>
<dbReference type="PANTHER" id="PTHR21192:SF2">
    <property type="entry name" value="NADH DEHYDROGENASE [UBIQUINONE] 1 ALPHA SUBCOMPLEX ASSEMBLY FACTOR 3"/>
    <property type="match status" value="1"/>
</dbReference>
<proteinExistence type="predicted"/>
<dbReference type="SUPFAM" id="SSF64076">
    <property type="entry name" value="MTH938-like"/>
    <property type="match status" value="1"/>
</dbReference>
<dbReference type="Gene3D" id="3.40.1230.10">
    <property type="entry name" value="MTH938-like"/>
    <property type="match status" value="1"/>
</dbReference>
<feature type="compositionally biased region" description="Basic and acidic residues" evidence="1">
    <location>
        <begin position="39"/>
        <end position="54"/>
    </location>
</feature>
<accession>A0A7S2ZZW6</accession>
<dbReference type="AlphaFoldDB" id="A0A7S2ZZW6"/>
<dbReference type="InterPro" id="IPR007523">
    <property type="entry name" value="NDUFAF3/AAMDC"/>
</dbReference>
<dbReference type="InterPro" id="IPR036748">
    <property type="entry name" value="MTH938-like_sf"/>
</dbReference>
<reference evidence="2" key="1">
    <citation type="submission" date="2021-01" db="EMBL/GenBank/DDBJ databases">
        <authorList>
            <person name="Corre E."/>
            <person name="Pelletier E."/>
            <person name="Niang G."/>
            <person name="Scheremetjew M."/>
            <person name="Finn R."/>
            <person name="Kale V."/>
            <person name="Holt S."/>
            <person name="Cochrane G."/>
            <person name="Meng A."/>
            <person name="Brown T."/>
            <person name="Cohen L."/>
        </authorList>
    </citation>
    <scope>NUCLEOTIDE SEQUENCE</scope>
    <source>
        <strain evidence="2">CCMP 769</strain>
    </source>
</reference>
<dbReference type="GO" id="GO:0005743">
    <property type="term" value="C:mitochondrial inner membrane"/>
    <property type="evidence" value="ECO:0007669"/>
    <property type="project" value="TreeGrafter"/>
</dbReference>
<evidence type="ECO:0008006" key="3">
    <source>
        <dbReference type="Google" id="ProtNLM"/>
    </source>
</evidence>
<feature type="region of interest" description="Disordered" evidence="1">
    <location>
        <begin position="39"/>
        <end position="78"/>
    </location>
</feature>
<organism evidence="2">
    <name type="scientific">Rhodosorus marinus</name>
    <dbReference type="NCBI Taxonomy" id="101924"/>
    <lineage>
        <taxon>Eukaryota</taxon>
        <taxon>Rhodophyta</taxon>
        <taxon>Stylonematophyceae</taxon>
        <taxon>Stylonematales</taxon>
        <taxon>Stylonemataceae</taxon>
        <taxon>Rhodosorus</taxon>
    </lineage>
</organism>